<dbReference type="InterPro" id="IPR012334">
    <property type="entry name" value="Pectin_lyas_fold"/>
</dbReference>
<accession>A0ABT8C7D5</accession>
<name>A0ABT8C7D5_9BACT</name>
<reference evidence="4" key="1">
    <citation type="journal article" date="2019" name="Int. J. Syst. Evol. Microbiol.">
        <title>The Global Catalogue of Microorganisms (GCM) 10K type strain sequencing project: providing services to taxonomists for standard genome sequencing and annotation.</title>
        <authorList>
            <consortium name="The Broad Institute Genomics Platform"/>
            <consortium name="The Broad Institute Genome Sequencing Center for Infectious Disease"/>
            <person name="Wu L."/>
            <person name="Ma J."/>
        </authorList>
    </citation>
    <scope>NUCLEOTIDE SEQUENCE [LARGE SCALE GENOMIC DNA]</scope>
    <source>
        <strain evidence="4">CECT 7706</strain>
    </source>
</reference>
<dbReference type="Pfam" id="PF18998">
    <property type="entry name" value="Flg_new_2"/>
    <property type="match status" value="5"/>
</dbReference>
<feature type="domain" description="Bacterial repeat" evidence="2">
    <location>
        <begin position="714"/>
        <end position="784"/>
    </location>
</feature>
<feature type="domain" description="Bacterial repeat" evidence="2">
    <location>
        <begin position="865"/>
        <end position="933"/>
    </location>
</feature>
<dbReference type="Pfam" id="PF13229">
    <property type="entry name" value="Beta_helix"/>
    <property type="match status" value="2"/>
</dbReference>
<dbReference type="RefSeq" id="WP_163386492.1">
    <property type="nucleotide sequence ID" value="NZ_JAUFQS010000012.1"/>
</dbReference>
<organism evidence="3 4">
    <name type="scientific">Cyclobacterium jeungdonense</name>
    <dbReference type="NCBI Taxonomy" id="708087"/>
    <lineage>
        <taxon>Bacteria</taxon>
        <taxon>Pseudomonadati</taxon>
        <taxon>Bacteroidota</taxon>
        <taxon>Cytophagia</taxon>
        <taxon>Cytophagales</taxon>
        <taxon>Cyclobacteriaceae</taxon>
        <taxon>Cyclobacterium</taxon>
    </lineage>
</organism>
<feature type="domain" description="Bacterial repeat" evidence="2">
    <location>
        <begin position="796"/>
        <end position="860"/>
    </location>
</feature>
<dbReference type="InterPro" id="IPR044060">
    <property type="entry name" value="Bacterial_rp_domain"/>
</dbReference>
<feature type="domain" description="Right handed beta helix" evidence="1">
    <location>
        <begin position="211"/>
        <end position="335"/>
    </location>
</feature>
<dbReference type="InterPro" id="IPR039448">
    <property type="entry name" value="Beta_helix"/>
</dbReference>
<proteinExistence type="predicted"/>
<dbReference type="NCBIfam" id="TIGR03804">
    <property type="entry name" value="para_beta_helix"/>
    <property type="match status" value="1"/>
</dbReference>
<feature type="domain" description="Bacterial repeat" evidence="2">
    <location>
        <begin position="946"/>
        <end position="1017"/>
    </location>
</feature>
<comment type="caution">
    <text evidence="3">The sequence shown here is derived from an EMBL/GenBank/DDBJ whole genome shotgun (WGS) entry which is preliminary data.</text>
</comment>
<evidence type="ECO:0000313" key="4">
    <source>
        <dbReference type="Proteomes" id="UP001236663"/>
    </source>
</evidence>
<dbReference type="InterPro" id="IPR011050">
    <property type="entry name" value="Pectin_lyase_fold/virulence"/>
</dbReference>
<feature type="domain" description="Bacterial repeat" evidence="2">
    <location>
        <begin position="632"/>
        <end position="706"/>
    </location>
</feature>
<gene>
    <name evidence="3" type="ORF">QWZ15_12745</name>
</gene>
<protein>
    <submittedName>
        <fullName evidence="3">Right-handed parallel beta-helix repeat-containing protein</fullName>
    </submittedName>
</protein>
<dbReference type="Gene3D" id="2.160.20.10">
    <property type="entry name" value="Single-stranded right-handed beta-helix, Pectin lyase-like"/>
    <property type="match status" value="2"/>
</dbReference>
<dbReference type="InterPro" id="IPR006626">
    <property type="entry name" value="PbH1"/>
</dbReference>
<evidence type="ECO:0000313" key="3">
    <source>
        <dbReference type="EMBL" id="MDN3688703.1"/>
    </source>
</evidence>
<sequence>MATWYVANNGDNGNAGTQIAPFQTFTHALSVASPGDSILLKRGDTFVVVNIDGKDGTALDKFLIGAYGSGPRPKITGFKTPGAWVNEGGNIWSYTDAGFVKVNMLREDGVTRAKGRWPQTGYYDIQNRVSNTQISDSTNLASAPNFVGGELVAKKTKWIKDVQEITAQTSSTLTTAAGSSYSYAINYGYFVQNHINCLTYAGAWCYDDSTKTVYLYSTTDPASKNIQISYDQYTLYMNASDFYVFEDITFEGSYEAAAMVRFSTSVTFKNCKIQHHGDEGLRTYVSNAVVSEGSTWEDINNNGLNIRDDSNQAIIRKSKIKNIAMIPGASGSGDGQGMGIIMGNNCDEHLYEDNIFDDNGYIGLYFRGSDTSVLRNLARNCCQVKGDGAGLYSFGNFASPYTNILVERNICIGNVGSVEGTPSTIGDCAGIYLDDNCQNITVRENLCKANSYGIYLHNNQNCGITDNYILNNLVVGLRFSDDNVQGVGTTLRMRNITATGNQIKSGVGALAIEARTIGDFSGDDPFLYGNINNQNIDAAEATPFRIHLTNNYDNFYDLAGWRSNALFDLNSTTNAIDDTEVIYLVNETEATANFPLTKVYKDWDNIENDTGTISLDPNESVLLFEVEDLYFYTADVLPAGYGTAEASPSPVREDEEVTFTATPASGKQFVRWTEDGFEFATQNPLTFTPLLITNRSADLVAEFEDIPPPTFTLTVQESPGAGGSTVEVSSGPYEENDSVQVQASPASGYIFSHWEIGGSSVSTDADYTFAMPAADTTITAVFVAVFTVAISQNIPAGGSISEVTTGPYEQGDTVQVQATPATGYRFLRWEEGGLQVSESELYMFAMPEEDRNLVAVFELITYALTLTATPGGSGTLTGAGNQVPGAQVAVSASPNEGYSFAYWMEDGEVISTDPDFTYTMPEANSTLTAFFESTAPSGGLTQYQLTISTTPESGGTVTGANFYTEGDTVQVTATPSDSFPGNRFLYWKKDDQIVSYDEVYSFTMPAANTLLVAHFELSETSTAQAMDMTRDYIRISLTPDIPDEGIIEMEGTLEFEQTYGTGTFTPIAEYLNPYLHELSRVDFHVDRALLGKMVFHRPNLALGLDTESLDGIVHRYRLRHALLVDGVQEGGESLTSSRHAWLAGRPYTFPDVNPWEGKAYLWLTTRPMVRPVYPVEKSIFYVLPLETGEYTLEQTIHYKNTVKETVSRPLGTQERYRPFVFRFFLPEDWEDILQIELRLAGRILSEEVLTLRPQANPRYPQQVFYGNSLGGFDSFCFAGKKEQFSEASAEIFESNLQPDHDRQEGTLSAYNQLAFDSLILRTGYISLPEKTALKDMILRNHTYMVSGSSLQRIVLQPTESFDQKDGEYLHAQEYRARLAHNNSSYYGRDPRQ</sequence>
<evidence type="ECO:0000259" key="1">
    <source>
        <dbReference type="Pfam" id="PF13229"/>
    </source>
</evidence>
<dbReference type="Proteomes" id="UP001236663">
    <property type="component" value="Unassembled WGS sequence"/>
</dbReference>
<dbReference type="SUPFAM" id="SSF51126">
    <property type="entry name" value="Pectin lyase-like"/>
    <property type="match status" value="1"/>
</dbReference>
<dbReference type="PANTHER" id="PTHR36453">
    <property type="entry name" value="SECRETED PROTEIN-RELATED"/>
    <property type="match status" value="1"/>
</dbReference>
<dbReference type="InterPro" id="IPR022441">
    <property type="entry name" value="Para_beta_helix_rpt-2"/>
</dbReference>
<keyword evidence="4" id="KW-1185">Reference proteome</keyword>
<dbReference type="PANTHER" id="PTHR36453:SF1">
    <property type="entry name" value="RIGHT HANDED BETA HELIX DOMAIN-CONTAINING PROTEIN"/>
    <property type="match status" value="1"/>
</dbReference>
<feature type="domain" description="Right handed beta helix" evidence="1">
    <location>
        <begin position="337"/>
        <end position="480"/>
    </location>
</feature>
<evidence type="ECO:0000259" key="2">
    <source>
        <dbReference type="Pfam" id="PF18998"/>
    </source>
</evidence>
<dbReference type="SMART" id="SM00710">
    <property type="entry name" value="PbH1"/>
    <property type="match status" value="6"/>
</dbReference>
<dbReference type="EMBL" id="JAUFQS010000012">
    <property type="protein sequence ID" value="MDN3688703.1"/>
    <property type="molecule type" value="Genomic_DNA"/>
</dbReference>